<name>A0AAD5WDJ0_PARTN</name>
<dbReference type="AlphaFoldDB" id="A0AAD5WDJ0"/>
<keyword evidence="2" id="KW-1185">Reference proteome</keyword>
<evidence type="ECO:0000313" key="2">
    <source>
        <dbReference type="Proteomes" id="UP001196413"/>
    </source>
</evidence>
<organism evidence="1 2">
    <name type="scientific">Parelaphostrongylus tenuis</name>
    <name type="common">Meningeal worm</name>
    <dbReference type="NCBI Taxonomy" id="148309"/>
    <lineage>
        <taxon>Eukaryota</taxon>
        <taxon>Metazoa</taxon>
        <taxon>Ecdysozoa</taxon>
        <taxon>Nematoda</taxon>
        <taxon>Chromadorea</taxon>
        <taxon>Rhabditida</taxon>
        <taxon>Rhabditina</taxon>
        <taxon>Rhabditomorpha</taxon>
        <taxon>Strongyloidea</taxon>
        <taxon>Metastrongylidae</taxon>
        <taxon>Parelaphostrongylus</taxon>
    </lineage>
</organism>
<accession>A0AAD5WDJ0</accession>
<protein>
    <submittedName>
        <fullName evidence="1">Uncharacterized protein</fullName>
    </submittedName>
</protein>
<gene>
    <name evidence="1" type="ORF">KIN20_026858</name>
</gene>
<comment type="caution">
    <text evidence="1">The sequence shown here is derived from an EMBL/GenBank/DDBJ whole genome shotgun (WGS) entry which is preliminary data.</text>
</comment>
<reference evidence="1" key="1">
    <citation type="submission" date="2021-06" db="EMBL/GenBank/DDBJ databases">
        <title>Parelaphostrongylus tenuis whole genome reference sequence.</title>
        <authorList>
            <person name="Garwood T.J."/>
            <person name="Larsen P.A."/>
            <person name="Fountain-Jones N.M."/>
            <person name="Garbe J.R."/>
            <person name="Macchietto M.G."/>
            <person name="Kania S.A."/>
            <person name="Gerhold R.W."/>
            <person name="Richards J.E."/>
            <person name="Wolf T.M."/>
        </authorList>
    </citation>
    <scope>NUCLEOTIDE SEQUENCE</scope>
    <source>
        <strain evidence="1">MNPRO001-30</strain>
        <tissue evidence="1">Meninges</tissue>
    </source>
</reference>
<evidence type="ECO:0000313" key="1">
    <source>
        <dbReference type="EMBL" id="KAJ1366247.1"/>
    </source>
</evidence>
<sequence length="71" mass="8748">MEEKILAVVEFDPSRPNPILFLRWYSKEMKYEARLQWLFLTLHSHRIHYRALHVYPHSLLRNYAMQFMIAT</sequence>
<dbReference type="Proteomes" id="UP001196413">
    <property type="component" value="Unassembled WGS sequence"/>
</dbReference>
<proteinExistence type="predicted"/>
<dbReference type="EMBL" id="JAHQIW010005497">
    <property type="protein sequence ID" value="KAJ1366247.1"/>
    <property type="molecule type" value="Genomic_DNA"/>
</dbReference>